<dbReference type="InterPro" id="IPR036921">
    <property type="entry name" value="PurM-like_N_sf"/>
</dbReference>
<dbReference type="PIRSF" id="PIRSF036407">
    <property type="entry name" value="Selenphspht_syn"/>
    <property type="match status" value="1"/>
</dbReference>
<keyword evidence="4 9" id="KW-0547">Nucleotide-binding</keyword>
<dbReference type="Pfam" id="PF02769">
    <property type="entry name" value="AIRS_C"/>
    <property type="match status" value="1"/>
</dbReference>
<evidence type="ECO:0000256" key="3">
    <source>
        <dbReference type="ARBA" id="ARBA00022723"/>
    </source>
</evidence>
<comment type="function">
    <text evidence="9">Synthesizes selenophosphate from selenide and ATP.</text>
</comment>
<dbReference type="NCBIfam" id="NF002098">
    <property type="entry name" value="PRK00943.1"/>
    <property type="match status" value="1"/>
</dbReference>
<evidence type="ECO:0000256" key="7">
    <source>
        <dbReference type="ARBA" id="ARBA00022842"/>
    </source>
</evidence>
<evidence type="ECO:0000313" key="13">
    <source>
        <dbReference type="Proteomes" id="UP000004295"/>
    </source>
</evidence>
<dbReference type="GO" id="GO:0005524">
    <property type="term" value="F:ATP binding"/>
    <property type="evidence" value="ECO:0007669"/>
    <property type="project" value="UniProtKB-UniRule"/>
</dbReference>
<protein>
    <recommendedName>
        <fullName evidence="9">Selenide, water dikinase</fullName>
        <ecNumber evidence="9">2.7.9.3</ecNumber>
    </recommendedName>
    <alternativeName>
        <fullName evidence="9">Selenium donor protein</fullName>
    </alternativeName>
    <alternativeName>
        <fullName evidence="9">Selenophosphate synthase</fullName>
    </alternativeName>
</protein>
<dbReference type="InterPro" id="IPR036676">
    <property type="entry name" value="PurM-like_C_sf"/>
</dbReference>
<dbReference type="SUPFAM" id="SSF56042">
    <property type="entry name" value="PurM C-terminal domain-like"/>
    <property type="match status" value="1"/>
</dbReference>
<comment type="caution">
    <text evidence="12">The sequence shown here is derived from an EMBL/GenBank/DDBJ whole genome shotgun (WGS) entry which is preliminary data.</text>
</comment>
<dbReference type="Gene3D" id="3.30.1330.10">
    <property type="entry name" value="PurM-like, N-terminal domain"/>
    <property type="match status" value="1"/>
</dbReference>
<feature type="binding site" evidence="9">
    <location>
        <position position="46"/>
    </location>
    <ligand>
        <name>Mg(2+)</name>
        <dbReference type="ChEBI" id="CHEBI:18420"/>
    </ligand>
</feature>
<sequence>MIDLLEGQEQGGCSAKLDPKELHKILADLPVPHSDRLLVGTDTSDDAGVYQLNENEALIVTTDFFPPVASDPYTFGRISATNALSDVYAMGGSPLLCLNIVLFPSSQMPLEVLREILRGGQSAADEAGALIVGGHTIEDSPVKYGMAVVGRVHPRRVITNRGVKPGDALILTKPLGTGILIAAHRLGMAREEDYQEALLSMQRLNRYAAEQMTQVSTHAATDITGFGLVGHAMQMALASGVELHFESSAIPALPGVRDLLHEGCIPGGALRNRRYVEEHLHSHASPEETLLLCDAQTSGGLLIALPEEEAPDLLRRLQDNPNTAQSALIGVASPASPNGSALTIW</sequence>
<feature type="binding site" description="in other chain" evidence="9">
    <location>
        <position position="63"/>
    </location>
    <ligand>
        <name>ATP</name>
        <dbReference type="ChEBI" id="CHEBI:30616"/>
        <note>ligand shared between dimeric partners</note>
    </ligand>
</feature>
<evidence type="ECO:0000259" key="11">
    <source>
        <dbReference type="Pfam" id="PF02769"/>
    </source>
</evidence>
<dbReference type="Pfam" id="PF00586">
    <property type="entry name" value="AIRS"/>
    <property type="match status" value="1"/>
</dbReference>
<dbReference type="STRING" id="553175.POREN0001_0876"/>
<dbReference type="CDD" id="cd02195">
    <property type="entry name" value="SelD"/>
    <property type="match status" value="1"/>
</dbReference>
<dbReference type="EMBL" id="ACNN01000016">
    <property type="protein sequence ID" value="EEN82948.1"/>
    <property type="molecule type" value="Genomic_DNA"/>
</dbReference>
<dbReference type="EC" id="2.7.9.3" evidence="9"/>
<feature type="binding site" evidence="9">
    <location>
        <position position="222"/>
    </location>
    <ligand>
        <name>Mg(2+)</name>
        <dbReference type="ChEBI" id="CHEBI:18420"/>
    </ligand>
</feature>
<feature type="domain" description="PurM-like C-terminal" evidence="11">
    <location>
        <begin position="164"/>
        <end position="331"/>
    </location>
</feature>
<evidence type="ECO:0000256" key="1">
    <source>
        <dbReference type="ARBA" id="ARBA00008026"/>
    </source>
</evidence>
<feature type="active site" evidence="9">
    <location>
        <position position="13"/>
    </location>
</feature>
<dbReference type="Proteomes" id="UP000004295">
    <property type="component" value="Unassembled WGS sequence"/>
</dbReference>
<keyword evidence="6 9" id="KW-0067">ATP-binding</keyword>
<dbReference type="SUPFAM" id="SSF55326">
    <property type="entry name" value="PurM N-terminal domain-like"/>
    <property type="match status" value="1"/>
</dbReference>
<keyword evidence="3 9" id="KW-0479">Metal-binding</keyword>
<accession>C3J9V4</accession>
<reference evidence="12 13" key="1">
    <citation type="submission" date="2009-04" db="EMBL/GenBank/DDBJ databases">
        <authorList>
            <person name="Sebastian Y."/>
            <person name="Madupu R."/>
            <person name="Durkin A.S."/>
            <person name="Torralba M."/>
            <person name="Methe B."/>
            <person name="Sutton G.G."/>
            <person name="Strausberg R.L."/>
            <person name="Nelson K.E."/>
        </authorList>
    </citation>
    <scope>NUCLEOTIDE SEQUENCE [LARGE SCALE GENOMIC DNA]</scope>
    <source>
        <strain evidence="13">ATCC 35406 / BCRC 14492 / JCM 8526 / NCTC 13058 / HG 370</strain>
    </source>
</reference>
<dbReference type="PANTHER" id="PTHR10256:SF0">
    <property type="entry name" value="INACTIVE SELENIDE, WATER DIKINASE-LIKE PROTEIN-RELATED"/>
    <property type="match status" value="1"/>
</dbReference>
<feature type="binding site" description="in other chain" evidence="9">
    <location>
        <begin position="43"/>
        <end position="45"/>
    </location>
    <ligand>
        <name>ATP</name>
        <dbReference type="ChEBI" id="CHEBI:30616"/>
        <note>ligand shared between dimeric partners</note>
    </ligand>
</feature>
<evidence type="ECO:0000313" key="12">
    <source>
        <dbReference type="EMBL" id="EEN82948.1"/>
    </source>
</evidence>
<dbReference type="NCBIfam" id="TIGR00476">
    <property type="entry name" value="selD"/>
    <property type="match status" value="1"/>
</dbReference>
<dbReference type="FunFam" id="3.30.1330.10:FF:000003">
    <property type="entry name" value="Selenide, water dikinase"/>
    <property type="match status" value="1"/>
</dbReference>
<organism evidence="12 13">
    <name type="scientific">Porphyromonas endodontalis (strain ATCC 35406 / DSM 24491 / JCM 8526 / CCUG 16442 / BCRC 14492 / NCTC 13058 / HG 370)</name>
    <name type="common">Bacteroides endodontalis</name>
    <dbReference type="NCBI Taxonomy" id="553175"/>
    <lineage>
        <taxon>Bacteria</taxon>
        <taxon>Pseudomonadati</taxon>
        <taxon>Bacteroidota</taxon>
        <taxon>Bacteroidia</taxon>
        <taxon>Bacteroidales</taxon>
        <taxon>Porphyromonadaceae</taxon>
        <taxon>Porphyromonas</taxon>
    </lineage>
</organism>
<dbReference type="Gene3D" id="3.90.650.10">
    <property type="entry name" value="PurM-like C-terminal domain"/>
    <property type="match status" value="1"/>
</dbReference>
<dbReference type="InterPro" id="IPR023061">
    <property type="entry name" value="SelD_I"/>
</dbReference>
<name>C3J9V4_POREA</name>
<dbReference type="GO" id="GO:0016260">
    <property type="term" value="P:selenocysteine biosynthetic process"/>
    <property type="evidence" value="ECO:0007669"/>
    <property type="project" value="InterPro"/>
</dbReference>
<comment type="cofactor">
    <cofactor evidence="9">
        <name>Mg(2+)</name>
        <dbReference type="ChEBI" id="CHEBI:18420"/>
    </cofactor>
    <text evidence="9">Binds 1 Mg(2+) ion per monomer.</text>
</comment>
<dbReference type="HAMAP" id="MF_00625">
    <property type="entry name" value="SelD"/>
    <property type="match status" value="1"/>
</dbReference>
<proteinExistence type="inferred from homology"/>
<dbReference type="AlphaFoldDB" id="C3J9V4"/>
<evidence type="ECO:0000256" key="2">
    <source>
        <dbReference type="ARBA" id="ARBA00022679"/>
    </source>
</evidence>
<feature type="binding site" evidence="9">
    <location>
        <position position="86"/>
    </location>
    <ligand>
        <name>Mg(2+)</name>
        <dbReference type="ChEBI" id="CHEBI:18420"/>
    </ligand>
</feature>
<keyword evidence="8 9" id="KW-0711">Selenium</keyword>
<dbReference type="InterPro" id="IPR010918">
    <property type="entry name" value="PurM-like_C_dom"/>
</dbReference>
<evidence type="ECO:0000256" key="4">
    <source>
        <dbReference type="ARBA" id="ARBA00022741"/>
    </source>
</evidence>
<feature type="binding site" evidence="9">
    <location>
        <begin position="134"/>
        <end position="136"/>
    </location>
    <ligand>
        <name>ATP</name>
        <dbReference type="ChEBI" id="CHEBI:30616"/>
        <note>ligand shared between dimeric partners</note>
    </ligand>
</feature>
<dbReference type="PANTHER" id="PTHR10256">
    <property type="entry name" value="SELENIDE, WATER DIKINASE"/>
    <property type="match status" value="1"/>
</dbReference>
<evidence type="ECO:0000256" key="5">
    <source>
        <dbReference type="ARBA" id="ARBA00022777"/>
    </source>
</evidence>
<evidence type="ECO:0000259" key="10">
    <source>
        <dbReference type="Pfam" id="PF00586"/>
    </source>
</evidence>
<feature type="binding site" description="in other chain" evidence="9">
    <location>
        <position position="16"/>
    </location>
    <ligand>
        <name>ATP</name>
        <dbReference type="ChEBI" id="CHEBI:30616"/>
        <note>ligand shared between dimeric partners</note>
    </ligand>
</feature>
<keyword evidence="7 9" id="KW-0460">Magnesium</keyword>
<evidence type="ECO:0000256" key="9">
    <source>
        <dbReference type="HAMAP-Rule" id="MF_00625"/>
    </source>
</evidence>
<keyword evidence="13" id="KW-1185">Reference proteome</keyword>
<feature type="binding site" description="in other chain" evidence="9">
    <location>
        <position position="86"/>
    </location>
    <ligand>
        <name>ATP</name>
        <dbReference type="ChEBI" id="CHEBI:30616"/>
        <note>ligand shared between dimeric partners</note>
    </ligand>
</feature>
<gene>
    <name evidence="9 12" type="primary">selD</name>
    <name evidence="12" type="ORF">POREN0001_0876</name>
</gene>
<keyword evidence="5 9" id="KW-0418">Kinase</keyword>
<dbReference type="GO" id="GO:0005737">
    <property type="term" value="C:cytoplasm"/>
    <property type="evidence" value="ECO:0007669"/>
    <property type="project" value="TreeGrafter"/>
</dbReference>
<keyword evidence="2 9" id="KW-0808">Transferase</keyword>
<evidence type="ECO:0000256" key="8">
    <source>
        <dbReference type="ARBA" id="ARBA00023266"/>
    </source>
</evidence>
<dbReference type="InterPro" id="IPR004536">
    <property type="entry name" value="SPS/SelD"/>
</dbReference>
<dbReference type="InterPro" id="IPR016188">
    <property type="entry name" value="PurM-like_N"/>
</dbReference>
<comment type="catalytic activity">
    <reaction evidence="9">
        <text>hydrogenselenide + ATP + H2O = selenophosphate + AMP + phosphate + 2 H(+)</text>
        <dbReference type="Rhea" id="RHEA:18737"/>
        <dbReference type="ChEBI" id="CHEBI:15377"/>
        <dbReference type="ChEBI" id="CHEBI:15378"/>
        <dbReference type="ChEBI" id="CHEBI:16144"/>
        <dbReference type="ChEBI" id="CHEBI:29317"/>
        <dbReference type="ChEBI" id="CHEBI:30616"/>
        <dbReference type="ChEBI" id="CHEBI:43474"/>
        <dbReference type="ChEBI" id="CHEBI:456215"/>
        <dbReference type="EC" id="2.7.9.3"/>
    </reaction>
</comment>
<dbReference type="eggNOG" id="COG0709">
    <property type="taxonomic scope" value="Bacteria"/>
</dbReference>
<dbReference type="GO" id="GO:0000287">
    <property type="term" value="F:magnesium ion binding"/>
    <property type="evidence" value="ECO:0007669"/>
    <property type="project" value="UniProtKB-UniRule"/>
</dbReference>
<dbReference type="GO" id="GO:0004756">
    <property type="term" value="F:selenide, water dikinase activity"/>
    <property type="evidence" value="ECO:0007669"/>
    <property type="project" value="UniProtKB-UniRule"/>
</dbReference>
<feature type="domain" description="PurM-like N-terminal" evidence="10">
    <location>
        <begin position="45"/>
        <end position="152"/>
    </location>
</feature>
<feature type="site" description="Important for catalytic activity" evidence="9">
    <location>
        <position position="16"/>
    </location>
</feature>
<comment type="similarity">
    <text evidence="1 9">Belongs to the selenophosphate synthase 1 family. Class I subfamily.</text>
</comment>
<comment type="subunit">
    <text evidence="9">Homodimer.</text>
</comment>
<evidence type="ECO:0000256" key="6">
    <source>
        <dbReference type="ARBA" id="ARBA00022840"/>
    </source>
</evidence>